<comment type="caution">
    <text evidence="3">The sequence shown here is derived from an EMBL/GenBank/DDBJ whole genome shotgun (WGS) entry which is preliminary data.</text>
</comment>
<dbReference type="Gene3D" id="2.60.40.10">
    <property type="entry name" value="Immunoglobulins"/>
    <property type="match status" value="2"/>
</dbReference>
<dbReference type="SMART" id="SM00060">
    <property type="entry name" value="FN3"/>
    <property type="match status" value="2"/>
</dbReference>
<dbReference type="PROSITE" id="PS50853">
    <property type="entry name" value="FN3"/>
    <property type="match status" value="1"/>
</dbReference>
<gene>
    <name evidence="3" type="ORF">E4633_11890</name>
</gene>
<name>A0A4S1CCC6_9BACT</name>
<feature type="domain" description="Fibronectin type-III" evidence="2">
    <location>
        <begin position="391"/>
        <end position="483"/>
    </location>
</feature>
<evidence type="ECO:0000313" key="3">
    <source>
        <dbReference type="EMBL" id="TGU71044.1"/>
    </source>
</evidence>
<accession>A0A4S1CCC6</accession>
<dbReference type="AlphaFoldDB" id="A0A4S1CCC6"/>
<dbReference type="Proteomes" id="UP000306416">
    <property type="component" value="Unassembled WGS sequence"/>
</dbReference>
<dbReference type="RefSeq" id="WP_135870483.1">
    <property type="nucleotide sequence ID" value="NZ_SRSC01000003.1"/>
</dbReference>
<proteinExistence type="predicted"/>
<dbReference type="EMBL" id="SRSC01000003">
    <property type="protein sequence ID" value="TGU71044.1"/>
    <property type="molecule type" value="Genomic_DNA"/>
</dbReference>
<evidence type="ECO:0000313" key="4">
    <source>
        <dbReference type="Proteomes" id="UP000306416"/>
    </source>
</evidence>
<feature type="chain" id="PRO_5020528656" description="Fibronectin type-III domain-containing protein" evidence="1">
    <location>
        <begin position="23"/>
        <end position="497"/>
    </location>
</feature>
<feature type="signal peptide" evidence="1">
    <location>
        <begin position="1"/>
        <end position="22"/>
    </location>
</feature>
<dbReference type="InterPro" id="IPR036116">
    <property type="entry name" value="FN3_sf"/>
</dbReference>
<dbReference type="InterPro" id="IPR003961">
    <property type="entry name" value="FN3_dom"/>
</dbReference>
<dbReference type="PROSITE" id="PS51257">
    <property type="entry name" value="PROKAR_LIPOPROTEIN"/>
    <property type="match status" value="1"/>
</dbReference>
<evidence type="ECO:0000259" key="2">
    <source>
        <dbReference type="PROSITE" id="PS50853"/>
    </source>
</evidence>
<organism evidence="3 4">
    <name type="scientific">Geomonas terrae</name>
    <dbReference type="NCBI Taxonomy" id="2562681"/>
    <lineage>
        <taxon>Bacteria</taxon>
        <taxon>Pseudomonadati</taxon>
        <taxon>Thermodesulfobacteriota</taxon>
        <taxon>Desulfuromonadia</taxon>
        <taxon>Geobacterales</taxon>
        <taxon>Geobacteraceae</taxon>
        <taxon>Geomonas</taxon>
    </lineage>
</organism>
<protein>
    <recommendedName>
        <fullName evidence="2">Fibronectin type-III domain-containing protein</fullName>
    </recommendedName>
</protein>
<reference evidence="3 4" key="1">
    <citation type="submission" date="2019-04" db="EMBL/GenBank/DDBJ databases">
        <title>Geobacter oryzae sp. nov., ferric-reducing bacteria isolated from paddy soil.</title>
        <authorList>
            <person name="Xu Z."/>
            <person name="Masuda Y."/>
            <person name="Itoh H."/>
            <person name="Senoo K."/>
        </authorList>
    </citation>
    <scope>NUCLEOTIDE SEQUENCE [LARGE SCALE GENOMIC DNA]</scope>
    <source>
        <strain evidence="3 4">Red111</strain>
    </source>
</reference>
<sequence length="497" mass="50548">MCIPWKKYLAALLLLCLPLLFAGCGGGGGGGGATKTVTGVAKVSNSIAKAHVAVYRLSLDGTRGELLGTGTTADDGSYSVKVPASVTGPILVNVTGQSGASYLSASTGQKVDFTSADSFSAVVADFNPNVPVTVSPLTDMAAQKLPVILGRLNTAGIDITTPVLQSAIMQANGQVDNLFLVTDILASPTESINYQAALLVIDQMIKDSNLSDTTAVMSVLSAGIADVSKAPYQTFVGLFTTAATEVVARTPALATTVNNIVQQVTSATEPAFADVNPPTTVTGLAATTYAINSTTSAVVLVWEASTDNTGVAGYDVYRDGVKVGTVTTNTFTDQPVTSNVTYSYTVVAFDAIGNRAPASAALSVKPNQASLNVTVNGQISNDLLSQLDIIAPTAPTGLAAVTSAISGTNSSVALTWTAATDNVGVTGYDVFRDGVKIGTSTSTSYTDQSVTSAVTYSYTVKAFDQAGNRSAASTALSVTPNKASLGVTVNGQVITGP</sequence>
<evidence type="ECO:0000256" key="1">
    <source>
        <dbReference type="SAM" id="SignalP"/>
    </source>
</evidence>
<dbReference type="SUPFAM" id="SSF49265">
    <property type="entry name" value="Fibronectin type III"/>
    <property type="match status" value="2"/>
</dbReference>
<dbReference type="InterPro" id="IPR013783">
    <property type="entry name" value="Ig-like_fold"/>
</dbReference>
<keyword evidence="4" id="KW-1185">Reference proteome</keyword>
<keyword evidence="1" id="KW-0732">Signal</keyword>